<protein>
    <submittedName>
        <fullName evidence="1">Uncharacterized protein</fullName>
    </submittedName>
</protein>
<comment type="caution">
    <text evidence="1">The sequence shown here is derived from an EMBL/GenBank/DDBJ whole genome shotgun (WGS) entry which is preliminary data.</text>
</comment>
<dbReference type="AlphaFoldDB" id="A0A9D2B7X9"/>
<dbReference type="EMBL" id="DXES01000108">
    <property type="protein sequence ID" value="HIX65549.1"/>
    <property type="molecule type" value="Genomic_DNA"/>
</dbReference>
<name>A0A9D2B7X9_9FIRM</name>
<accession>A0A9D2B7X9</accession>
<organism evidence="1 2">
    <name type="scientific">Candidatus Anaerotruncus excrementipullorum</name>
    <dbReference type="NCBI Taxonomy" id="2838465"/>
    <lineage>
        <taxon>Bacteria</taxon>
        <taxon>Bacillati</taxon>
        <taxon>Bacillota</taxon>
        <taxon>Clostridia</taxon>
        <taxon>Eubacteriales</taxon>
        <taxon>Oscillospiraceae</taxon>
        <taxon>Anaerotruncus</taxon>
    </lineage>
</organism>
<proteinExistence type="predicted"/>
<evidence type="ECO:0000313" key="2">
    <source>
        <dbReference type="Proteomes" id="UP000886800"/>
    </source>
</evidence>
<dbReference type="Proteomes" id="UP000886800">
    <property type="component" value="Unassembled WGS sequence"/>
</dbReference>
<reference evidence="1" key="2">
    <citation type="submission" date="2021-04" db="EMBL/GenBank/DDBJ databases">
        <authorList>
            <person name="Gilroy R."/>
        </authorList>
    </citation>
    <scope>NUCLEOTIDE SEQUENCE</scope>
    <source>
        <strain evidence="1">CHK188-5543</strain>
    </source>
</reference>
<sequence length="202" mass="20500">MAEYSCFARRLVTAQGYRLGVGGLCPAGRAADCAAALAPLAALELSGREDIYQVDYLLARAIQTHAPQELAVAGATLATGQRLPQGVRTGGVVGSPQEEIASAGEALEQLPQGFCQCAIPGGPGLVAQAAPEAVAQALEELRRLKPPSRREVLAILARAAIPTALVVYDGTGSGAHGFLLALAAGRAESVELEAPPAGADAP</sequence>
<reference evidence="1" key="1">
    <citation type="journal article" date="2021" name="PeerJ">
        <title>Extensive microbial diversity within the chicken gut microbiome revealed by metagenomics and culture.</title>
        <authorList>
            <person name="Gilroy R."/>
            <person name="Ravi A."/>
            <person name="Getino M."/>
            <person name="Pursley I."/>
            <person name="Horton D.L."/>
            <person name="Alikhan N.F."/>
            <person name="Baker D."/>
            <person name="Gharbi K."/>
            <person name="Hall N."/>
            <person name="Watson M."/>
            <person name="Adriaenssens E.M."/>
            <person name="Foster-Nyarko E."/>
            <person name="Jarju S."/>
            <person name="Secka A."/>
            <person name="Antonio M."/>
            <person name="Oren A."/>
            <person name="Chaudhuri R.R."/>
            <person name="La Ragione R."/>
            <person name="Hildebrand F."/>
            <person name="Pallen M.J."/>
        </authorList>
    </citation>
    <scope>NUCLEOTIDE SEQUENCE</scope>
    <source>
        <strain evidence="1">CHK188-5543</strain>
    </source>
</reference>
<gene>
    <name evidence="1" type="ORF">H9736_04800</name>
</gene>
<evidence type="ECO:0000313" key="1">
    <source>
        <dbReference type="EMBL" id="HIX65549.1"/>
    </source>
</evidence>